<dbReference type="EMBL" id="BGPR01024359">
    <property type="protein sequence ID" value="GBN92400.1"/>
    <property type="molecule type" value="Genomic_DNA"/>
</dbReference>
<evidence type="ECO:0000313" key="1">
    <source>
        <dbReference type="EMBL" id="GBN92400.1"/>
    </source>
</evidence>
<dbReference type="Proteomes" id="UP000499080">
    <property type="component" value="Unassembled WGS sequence"/>
</dbReference>
<evidence type="ECO:0000313" key="2">
    <source>
        <dbReference type="Proteomes" id="UP000499080"/>
    </source>
</evidence>
<proteinExistence type="predicted"/>
<keyword evidence="2" id="KW-1185">Reference proteome</keyword>
<protein>
    <submittedName>
        <fullName evidence="1">Uncharacterized protein</fullName>
    </submittedName>
</protein>
<name>A0A4Y2SXR1_ARAVE</name>
<gene>
    <name evidence="1" type="ORF">AVEN_14432_1</name>
</gene>
<dbReference type="AlphaFoldDB" id="A0A4Y2SXR1"/>
<reference evidence="1 2" key="1">
    <citation type="journal article" date="2019" name="Sci. Rep.">
        <title>Orb-weaving spider Araneus ventricosus genome elucidates the spidroin gene catalogue.</title>
        <authorList>
            <person name="Kono N."/>
            <person name="Nakamura H."/>
            <person name="Ohtoshi R."/>
            <person name="Moran D.A.P."/>
            <person name="Shinohara A."/>
            <person name="Yoshida Y."/>
            <person name="Fujiwara M."/>
            <person name="Mori M."/>
            <person name="Tomita M."/>
            <person name="Arakawa K."/>
        </authorList>
    </citation>
    <scope>NUCLEOTIDE SEQUENCE [LARGE SCALE GENOMIC DNA]</scope>
</reference>
<sequence length="87" mass="8928">MAKSIISVVMMTKTKARDALLIPSVASAAPLLLVSPAIGGDLDLTGGVAFGGTSLFWCITLERILSAGTNREAPCGIKVRGAVKTRA</sequence>
<organism evidence="1 2">
    <name type="scientific">Araneus ventricosus</name>
    <name type="common">Orbweaver spider</name>
    <name type="synonym">Epeira ventricosa</name>
    <dbReference type="NCBI Taxonomy" id="182803"/>
    <lineage>
        <taxon>Eukaryota</taxon>
        <taxon>Metazoa</taxon>
        <taxon>Ecdysozoa</taxon>
        <taxon>Arthropoda</taxon>
        <taxon>Chelicerata</taxon>
        <taxon>Arachnida</taxon>
        <taxon>Araneae</taxon>
        <taxon>Araneomorphae</taxon>
        <taxon>Entelegynae</taxon>
        <taxon>Araneoidea</taxon>
        <taxon>Araneidae</taxon>
        <taxon>Araneus</taxon>
    </lineage>
</organism>
<comment type="caution">
    <text evidence="1">The sequence shown here is derived from an EMBL/GenBank/DDBJ whole genome shotgun (WGS) entry which is preliminary data.</text>
</comment>
<accession>A0A4Y2SXR1</accession>